<keyword evidence="7" id="KW-1185">Reference proteome</keyword>
<evidence type="ECO:0000313" key="7">
    <source>
        <dbReference type="Proteomes" id="UP000464178"/>
    </source>
</evidence>
<reference evidence="6 7" key="1">
    <citation type="submission" date="2019-05" db="EMBL/GenBank/DDBJ databases">
        <authorList>
            <consortium name="Science for Life Laboratories"/>
        </authorList>
    </citation>
    <scope>NUCLEOTIDE SEQUENCE [LARGE SCALE GENOMIC DNA]</scope>
    <source>
        <strain evidence="6">Soil9</strain>
    </source>
</reference>
<gene>
    <name evidence="6" type="ORF">SOIL9_71140</name>
</gene>
<dbReference type="Pfam" id="PF00589">
    <property type="entry name" value="Phage_integrase"/>
    <property type="match status" value="1"/>
</dbReference>
<evidence type="ECO:0000256" key="1">
    <source>
        <dbReference type="ARBA" id="ARBA00008857"/>
    </source>
</evidence>
<dbReference type="GO" id="GO:0003677">
    <property type="term" value="F:DNA binding"/>
    <property type="evidence" value="ECO:0007669"/>
    <property type="project" value="UniProtKB-KW"/>
</dbReference>
<organism evidence="6 7">
    <name type="scientific">Gemmata massiliana</name>
    <dbReference type="NCBI Taxonomy" id="1210884"/>
    <lineage>
        <taxon>Bacteria</taxon>
        <taxon>Pseudomonadati</taxon>
        <taxon>Planctomycetota</taxon>
        <taxon>Planctomycetia</taxon>
        <taxon>Gemmatales</taxon>
        <taxon>Gemmataceae</taxon>
        <taxon>Gemmata</taxon>
    </lineage>
</organism>
<dbReference type="Proteomes" id="UP000464178">
    <property type="component" value="Chromosome"/>
</dbReference>
<dbReference type="InterPro" id="IPR013762">
    <property type="entry name" value="Integrase-like_cat_sf"/>
</dbReference>
<dbReference type="PANTHER" id="PTHR30349">
    <property type="entry name" value="PHAGE INTEGRASE-RELATED"/>
    <property type="match status" value="1"/>
</dbReference>
<dbReference type="InterPro" id="IPR010998">
    <property type="entry name" value="Integrase_recombinase_N"/>
</dbReference>
<accession>A0A6P2DLE4</accession>
<dbReference type="PROSITE" id="PS51898">
    <property type="entry name" value="TYR_RECOMBINASE"/>
    <property type="match status" value="1"/>
</dbReference>
<keyword evidence="3" id="KW-0233">DNA recombination</keyword>
<sequence length="440" mass="48993">MPNPKPRYLTHNGLTLSLQEWARKVGISPETIRSRLDHQGYDVARALTTPVANKFAKRGSPPVPPPRPCPKMLKHTKSGQACARWKTGKKDNIRYFGPWGSKEAAGAYRAFQAEWVGAGSHLVNPSGGCMVGDLVAEYMGHVGRYYVKDGKPTSEQHSQRAAMRVLAALYKLLPVTEFKPRQLKACQQAMIEKGWARDTINRNVWRIRRCFSWGVAEELVPASIADALDHVPHLQAGRTTAPDPDPVMSVPASRVVAVLPHLDPNPERAAVLAAMIQFHELSGCRPGELCAMTADAIDTSETEWAYRVRDKNTHRQRKRKPLTRWFGPQSQEVLRPFLSNPGPGGRIWCFPPRYPNSEKSRRVPVSSARYSELIREACRAAGIEPWTPHQLRHNRATNVQRIYESDEAAAAAIGDTVEVTRAVYADPSEAVARRIARATG</sequence>
<dbReference type="InterPro" id="IPR011010">
    <property type="entry name" value="DNA_brk_join_enz"/>
</dbReference>
<dbReference type="Gene3D" id="1.10.443.10">
    <property type="entry name" value="Intergrase catalytic core"/>
    <property type="match status" value="1"/>
</dbReference>
<dbReference type="GO" id="GO:0006310">
    <property type="term" value="P:DNA recombination"/>
    <property type="evidence" value="ECO:0007669"/>
    <property type="project" value="UniProtKB-KW"/>
</dbReference>
<dbReference type="InterPro" id="IPR050090">
    <property type="entry name" value="Tyrosine_recombinase_XerCD"/>
</dbReference>
<evidence type="ECO:0000259" key="5">
    <source>
        <dbReference type="PROSITE" id="PS51898"/>
    </source>
</evidence>
<name>A0A6P2DLE4_9BACT</name>
<evidence type="ECO:0000256" key="2">
    <source>
        <dbReference type="ARBA" id="ARBA00023125"/>
    </source>
</evidence>
<keyword evidence="2" id="KW-0238">DNA-binding</keyword>
<dbReference type="KEGG" id="gms:SOIL9_71140"/>
<dbReference type="InterPro" id="IPR002104">
    <property type="entry name" value="Integrase_catalytic"/>
</dbReference>
<evidence type="ECO:0000256" key="3">
    <source>
        <dbReference type="ARBA" id="ARBA00023172"/>
    </source>
</evidence>
<feature type="domain" description="Tyr recombinase" evidence="5">
    <location>
        <begin position="243"/>
        <end position="437"/>
    </location>
</feature>
<evidence type="ECO:0000313" key="6">
    <source>
        <dbReference type="EMBL" id="VTS03644.1"/>
    </source>
</evidence>
<comment type="similarity">
    <text evidence="1">Belongs to the 'phage' integrase family.</text>
</comment>
<dbReference type="SUPFAM" id="SSF56349">
    <property type="entry name" value="DNA breaking-rejoining enzymes"/>
    <property type="match status" value="1"/>
</dbReference>
<dbReference type="PANTHER" id="PTHR30349:SF64">
    <property type="entry name" value="PROPHAGE INTEGRASE INTD-RELATED"/>
    <property type="match status" value="1"/>
</dbReference>
<dbReference type="GO" id="GO:0015074">
    <property type="term" value="P:DNA integration"/>
    <property type="evidence" value="ECO:0007669"/>
    <property type="project" value="InterPro"/>
</dbReference>
<proteinExistence type="inferred from homology"/>
<protein>
    <recommendedName>
        <fullName evidence="5">Tyr recombinase domain-containing protein</fullName>
    </recommendedName>
</protein>
<evidence type="ECO:0000256" key="4">
    <source>
        <dbReference type="SAM" id="MobiDB-lite"/>
    </source>
</evidence>
<feature type="region of interest" description="Disordered" evidence="4">
    <location>
        <begin position="54"/>
        <end position="76"/>
    </location>
</feature>
<dbReference type="CDD" id="cd00397">
    <property type="entry name" value="DNA_BRE_C"/>
    <property type="match status" value="1"/>
</dbReference>
<dbReference type="EMBL" id="LR593886">
    <property type="protein sequence ID" value="VTS03644.1"/>
    <property type="molecule type" value="Genomic_DNA"/>
</dbReference>
<dbReference type="Gene3D" id="1.10.150.130">
    <property type="match status" value="1"/>
</dbReference>
<dbReference type="AlphaFoldDB" id="A0A6P2DLE4"/>